<keyword evidence="1" id="KW-1133">Transmembrane helix</keyword>
<proteinExistence type="predicted"/>
<evidence type="ECO:0000313" key="3">
    <source>
        <dbReference type="Proteomes" id="UP001206639"/>
    </source>
</evidence>
<dbReference type="RefSeq" id="WP_260993866.1">
    <property type="nucleotide sequence ID" value="NZ_JAODWD010000003.1"/>
</dbReference>
<organism evidence="2 3">
    <name type="scientific">Mycobacterium deserti</name>
    <dbReference type="NCBI Taxonomy" id="2978347"/>
    <lineage>
        <taxon>Bacteria</taxon>
        <taxon>Bacillati</taxon>
        <taxon>Actinomycetota</taxon>
        <taxon>Actinomycetes</taxon>
        <taxon>Mycobacteriales</taxon>
        <taxon>Mycobacteriaceae</taxon>
        <taxon>Mycobacterium</taxon>
    </lineage>
</organism>
<dbReference type="Proteomes" id="UP001206639">
    <property type="component" value="Unassembled WGS sequence"/>
</dbReference>
<protein>
    <submittedName>
        <fullName evidence="2">Uncharacterized protein</fullName>
    </submittedName>
</protein>
<dbReference type="EMBL" id="JAODWD010000003">
    <property type="protein sequence ID" value="MCT7659852.1"/>
    <property type="molecule type" value="Genomic_DNA"/>
</dbReference>
<comment type="caution">
    <text evidence="2">The sequence shown here is derived from an EMBL/GenBank/DDBJ whole genome shotgun (WGS) entry which is preliminary data.</text>
</comment>
<keyword evidence="1" id="KW-0812">Transmembrane</keyword>
<gene>
    <name evidence="2" type="ORF">N4S67_15640</name>
</gene>
<keyword evidence="1" id="KW-0472">Membrane</keyword>
<keyword evidence="3" id="KW-1185">Reference proteome</keyword>
<reference evidence="3" key="1">
    <citation type="submission" date="2023-07" db="EMBL/GenBank/DDBJ databases">
        <authorList>
            <person name="Deng Y."/>
            <person name="Zhang Y.-Q."/>
        </authorList>
    </citation>
    <scope>NUCLEOTIDE SEQUENCE [LARGE SCALE GENOMIC DNA]</scope>
    <source>
        <strain evidence="3">CPCC 205710</strain>
    </source>
</reference>
<sequence length="76" mass="7525">MTTAGNFRTTAARVACDVSIAGVPWPAYKVIALVLGAVVALVVGVATATAAQAVLAGAAIGTLTWVALSAYCSTCR</sequence>
<accession>A0ABT2MC63</accession>
<feature type="transmembrane region" description="Helical" evidence="1">
    <location>
        <begin position="53"/>
        <end position="71"/>
    </location>
</feature>
<name>A0ABT2MC63_9MYCO</name>
<evidence type="ECO:0000313" key="2">
    <source>
        <dbReference type="EMBL" id="MCT7659852.1"/>
    </source>
</evidence>
<evidence type="ECO:0000256" key="1">
    <source>
        <dbReference type="SAM" id="Phobius"/>
    </source>
</evidence>
<feature type="transmembrane region" description="Helical" evidence="1">
    <location>
        <begin position="27"/>
        <end position="46"/>
    </location>
</feature>